<sequence>MANASARHFVTGRRESSTHHCVVLQRRSRVRILMVNSHAASGGAARMALTLVRALNALGQEADLYHCGDAVKAPPLYGMRRLGSRQMNAVLARCGSSLAVRDMGVARDIGRVAESADVVHLHNLHGYYLDWDRLLHAVGERPLIWTWHDMWAVTGRCASSQGCEGWRGGCDPCPRLELYPAAWFDHAASEYARKSEWLARLSRLLIVTPSQWLRNMAIERGLAAERIVQVPNPVDVSDFQPTPMFRARQHFRLPVEERLLLFVAADCNNPQKGYHSFLRTLDQTGWRGLVAGGMPQDIPSNVTYLGSFADARTLSLCYSAADALAVPSSFDNAPNTVIESMACGTPVFGFATGGIPSLMHPDCGGVVPVGDVKALAALLQCQLSTRGKTNTTVSRIREHAVQHWGSESVANRYIELYGRVRACD</sequence>
<keyword evidence="2" id="KW-0808">Transferase</keyword>
<dbReference type="PANTHER" id="PTHR12526">
    <property type="entry name" value="GLYCOSYLTRANSFERASE"/>
    <property type="match status" value="1"/>
</dbReference>
<name>A0A538U9W8_UNCEI</name>
<proteinExistence type="predicted"/>
<reference evidence="2 3" key="1">
    <citation type="journal article" date="2019" name="Nat. Microbiol.">
        <title>Mediterranean grassland soil C-N compound turnover is dependent on rainfall and depth, and is mediated by genomically divergent microorganisms.</title>
        <authorList>
            <person name="Diamond S."/>
            <person name="Andeer P.F."/>
            <person name="Li Z."/>
            <person name="Crits-Christoph A."/>
            <person name="Burstein D."/>
            <person name="Anantharaman K."/>
            <person name="Lane K.R."/>
            <person name="Thomas B.C."/>
            <person name="Pan C."/>
            <person name="Northen T.R."/>
            <person name="Banfield J.F."/>
        </authorList>
    </citation>
    <scope>NUCLEOTIDE SEQUENCE [LARGE SCALE GENOMIC DNA]</scope>
    <source>
        <strain evidence="2">WS_10</strain>
    </source>
</reference>
<dbReference type="Pfam" id="PF13692">
    <property type="entry name" value="Glyco_trans_1_4"/>
    <property type="match status" value="1"/>
</dbReference>
<evidence type="ECO:0000259" key="1">
    <source>
        <dbReference type="Pfam" id="PF13439"/>
    </source>
</evidence>
<feature type="domain" description="Glycosyltransferase subfamily 4-like N-terminal" evidence="1">
    <location>
        <begin position="42"/>
        <end position="237"/>
    </location>
</feature>
<dbReference type="Pfam" id="PF13439">
    <property type="entry name" value="Glyco_transf_4"/>
    <property type="match status" value="1"/>
</dbReference>
<dbReference type="GO" id="GO:0016740">
    <property type="term" value="F:transferase activity"/>
    <property type="evidence" value="ECO:0007669"/>
    <property type="project" value="UniProtKB-KW"/>
</dbReference>
<dbReference type="InterPro" id="IPR028098">
    <property type="entry name" value="Glyco_trans_4-like_N"/>
</dbReference>
<dbReference type="EMBL" id="VBPA01000055">
    <property type="protein sequence ID" value="TMQ72519.1"/>
    <property type="molecule type" value="Genomic_DNA"/>
</dbReference>
<dbReference type="Gene3D" id="3.40.50.2000">
    <property type="entry name" value="Glycogen Phosphorylase B"/>
    <property type="match status" value="2"/>
</dbReference>
<protein>
    <submittedName>
        <fullName evidence="2">Glycosyltransferase</fullName>
    </submittedName>
</protein>
<dbReference type="SUPFAM" id="SSF53756">
    <property type="entry name" value="UDP-Glycosyltransferase/glycogen phosphorylase"/>
    <property type="match status" value="1"/>
</dbReference>
<comment type="caution">
    <text evidence="2">The sequence shown here is derived from an EMBL/GenBank/DDBJ whole genome shotgun (WGS) entry which is preliminary data.</text>
</comment>
<dbReference type="PANTHER" id="PTHR12526:SF626">
    <property type="entry name" value="GLL4300 PROTEIN"/>
    <property type="match status" value="1"/>
</dbReference>
<dbReference type="Proteomes" id="UP000319836">
    <property type="component" value="Unassembled WGS sequence"/>
</dbReference>
<evidence type="ECO:0000313" key="2">
    <source>
        <dbReference type="EMBL" id="TMQ72519.1"/>
    </source>
</evidence>
<accession>A0A538U9W8</accession>
<dbReference type="AlphaFoldDB" id="A0A538U9W8"/>
<evidence type="ECO:0000313" key="3">
    <source>
        <dbReference type="Proteomes" id="UP000319836"/>
    </source>
</evidence>
<gene>
    <name evidence="2" type="ORF">E6K80_02575</name>
</gene>
<organism evidence="2 3">
    <name type="scientific">Eiseniibacteriota bacterium</name>
    <dbReference type="NCBI Taxonomy" id="2212470"/>
    <lineage>
        <taxon>Bacteria</taxon>
        <taxon>Candidatus Eiseniibacteriota</taxon>
    </lineage>
</organism>